<accession>A0AAJ0BSZ7</accession>
<sequence>MEASNPTSINSRWRRRPPRTALCIILILIRGLMAVFDLASIITFGWFCGKWPNQSPALGVGFSGVIVALIVDAYQIVRLSQDRTAKETIHALIGCMDFLVFTLCIIGFFVLLLSDWTSETPWRRPPSPPWEHPKFVVGMMLVATLAVHFVFMLFGCIGGCVRSCQGRARRRDARRNAAPATGGNVQLQDATPKSNAVVEGNNTGVGAV</sequence>
<proteinExistence type="predicted"/>
<evidence type="ECO:0000313" key="3">
    <source>
        <dbReference type="Proteomes" id="UP001244011"/>
    </source>
</evidence>
<evidence type="ECO:0000313" key="2">
    <source>
        <dbReference type="EMBL" id="KAK1763943.1"/>
    </source>
</evidence>
<keyword evidence="3" id="KW-1185">Reference proteome</keyword>
<dbReference type="AlphaFoldDB" id="A0AAJ0BSZ7"/>
<keyword evidence="1" id="KW-1133">Transmembrane helix</keyword>
<dbReference type="GeneID" id="85312026"/>
<feature type="transmembrane region" description="Helical" evidence="1">
    <location>
        <begin position="58"/>
        <end position="77"/>
    </location>
</feature>
<comment type="caution">
    <text evidence="2">The sequence shown here is derived from an EMBL/GenBank/DDBJ whole genome shotgun (WGS) entry which is preliminary data.</text>
</comment>
<name>A0AAJ0BSZ7_9PEZI</name>
<feature type="transmembrane region" description="Helical" evidence="1">
    <location>
        <begin position="134"/>
        <end position="161"/>
    </location>
</feature>
<organism evidence="2 3">
    <name type="scientific">Phialemonium atrogriseum</name>
    <dbReference type="NCBI Taxonomy" id="1093897"/>
    <lineage>
        <taxon>Eukaryota</taxon>
        <taxon>Fungi</taxon>
        <taxon>Dikarya</taxon>
        <taxon>Ascomycota</taxon>
        <taxon>Pezizomycotina</taxon>
        <taxon>Sordariomycetes</taxon>
        <taxon>Sordariomycetidae</taxon>
        <taxon>Cephalothecales</taxon>
        <taxon>Cephalothecaceae</taxon>
        <taxon>Phialemonium</taxon>
    </lineage>
</organism>
<protein>
    <submittedName>
        <fullName evidence="2">Uncharacterized protein</fullName>
    </submittedName>
</protein>
<keyword evidence="1" id="KW-0472">Membrane</keyword>
<keyword evidence="1" id="KW-0812">Transmembrane</keyword>
<dbReference type="RefSeq" id="XP_060280156.1">
    <property type="nucleotide sequence ID" value="XM_060428839.1"/>
</dbReference>
<dbReference type="Proteomes" id="UP001244011">
    <property type="component" value="Unassembled WGS sequence"/>
</dbReference>
<dbReference type="EMBL" id="MU839023">
    <property type="protein sequence ID" value="KAK1763943.1"/>
    <property type="molecule type" value="Genomic_DNA"/>
</dbReference>
<feature type="transmembrane region" description="Helical" evidence="1">
    <location>
        <begin position="21"/>
        <end position="46"/>
    </location>
</feature>
<evidence type="ECO:0000256" key="1">
    <source>
        <dbReference type="SAM" id="Phobius"/>
    </source>
</evidence>
<gene>
    <name evidence="2" type="ORF">QBC33DRAFT_548386</name>
</gene>
<feature type="transmembrane region" description="Helical" evidence="1">
    <location>
        <begin position="89"/>
        <end position="114"/>
    </location>
</feature>
<reference evidence="2" key="1">
    <citation type="submission" date="2023-06" db="EMBL/GenBank/DDBJ databases">
        <title>Genome-scale phylogeny and comparative genomics of the fungal order Sordariales.</title>
        <authorList>
            <consortium name="Lawrence Berkeley National Laboratory"/>
            <person name="Hensen N."/>
            <person name="Bonometti L."/>
            <person name="Westerberg I."/>
            <person name="Brannstrom I.O."/>
            <person name="Guillou S."/>
            <person name="Cros-Aarteil S."/>
            <person name="Calhoun S."/>
            <person name="Haridas S."/>
            <person name="Kuo A."/>
            <person name="Mondo S."/>
            <person name="Pangilinan J."/>
            <person name="Riley R."/>
            <person name="Labutti K."/>
            <person name="Andreopoulos B."/>
            <person name="Lipzen A."/>
            <person name="Chen C."/>
            <person name="Yanf M."/>
            <person name="Daum C."/>
            <person name="Ng V."/>
            <person name="Clum A."/>
            <person name="Steindorff A."/>
            <person name="Ohm R."/>
            <person name="Martin F."/>
            <person name="Silar P."/>
            <person name="Natvig D."/>
            <person name="Lalanne C."/>
            <person name="Gautier V."/>
            <person name="Ament-Velasquez S.L."/>
            <person name="Kruys A."/>
            <person name="Hutchinson M.I."/>
            <person name="Powell A.J."/>
            <person name="Barry K."/>
            <person name="Miller A.N."/>
            <person name="Grigoriev I.V."/>
            <person name="Debuchy R."/>
            <person name="Gladieux P."/>
            <person name="Thoren M.H."/>
            <person name="Johannesson H."/>
        </authorList>
    </citation>
    <scope>NUCLEOTIDE SEQUENCE</scope>
    <source>
        <strain evidence="2">8032-3</strain>
    </source>
</reference>